<reference evidence="1 2" key="1">
    <citation type="submission" date="2017-04" db="EMBL/GenBank/DDBJ databases">
        <authorList>
            <person name="Afonso C.L."/>
            <person name="Miller P.J."/>
            <person name="Scott M.A."/>
            <person name="Spackman E."/>
            <person name="Goraichik I."/>
            <person name="Dimitrov K.M."/>
            <person name="Suarez D.L."/>
            <person name="Swayne D.E."/>
        </authorList>
    </citation>
    <scope>NUCLEOTIDE SEQUENCE [LARGE SCALE GENOMIC DNA]</scope>
    <source>
        <strain evidence="1 2">DSM 26133</strain>
    </source>
</reference>
<dbReference type="EMBL" id="FWYF01000001">
    <property type="protein sequence ID" value="SMD31792.1"/>
    <property type="molecule type" value="Genomic_DNA"/>
</dbReference>
<proteinExistence type="predicted"/>
<organism evidence="1 2">
    <name type="scientific">Reichenbachiella faecimaris</name>
    <dbReference type="NCBI Taxonomy" id="692418"/>
    <lineage>
        <taxon>Bacteria</taxon>
        <taxon>Pseudomonadati</taxon>
        <taxon>Bacteroidota</taxon>
        <taxon>Cytophagia</taxon>
        <taxon>Cytophagales</taxon>
        <taxon>Reichenbachiellaceae</taxon>
        <taxon>Reichenbachiella</taxon>
    </lineage>
</organism>
<dbReference type="RefSeq" id="WP_176214634.1">
    <property type="nucleotide sequence ID" value="NZ_FWYF01000001.1"/>
</dbReference>
<evidence type="ECO:0000313" key="2">
    <source>
        <dbReference type="Proteomes" id="UP000192472"/>
    </source>
</evidence>
<keyword evidence="2" id="KW-1185">Reference proteome</keyword>
<sequence>MEKLLEKIAEIRVKAASSSKSNSKKNHLRSDDSNALDKAIKTKDDADLFMKRLRAL</sequence>
<name>A0A1W2G5S3_REIFA</name>
<gene>
    <name evidence="1" type="ORF">SAMN04488029_0129</name>
</gene>
<accession>A0A1W2G5S3</accession>
<evidence type="ECO:0000313" key="1">
    <source>
        <dbReference type="EMBL" id="SMD31792.1"/>
    </source>
</evidence>
<dbReference type="STRING" id="692418.SAMN04488029_0129"/>
<dbReference type="AlphaFoldDB" id="A0A1W2G5S3"/>
<dbReference type="Proteomes" id="UP000192472">
    <property type="component" value="Unassembled WGS sequence"/>
</dbReference>
<protein>
    <submittedName>
        <fullName evidence="1">Uncharacterized protein</fullName>
    </submittedName>
</protein>